<keyword evidence="9" id="KW-1185">Reference proteome</keyword>
<gene>
    <name evidence="8" type="ORF">PHATRDRAFT_47323</name>
</gene>
<dbReference type="Proteomes" id="UP000000759">
    <property type="component" value="Chromosome 13"/>
</dbReference>
<proteinExistence type="predicted"/>
<name>B7G2Y7_PHATC</name>
<feature type="compositionally biased region" description="Low complexity" evidence="5">
    <location>
        <begin position="652"/>
        <end position="661"/>
    </location>
</feature>
<reference evidence="8 9" key="1">
    <citation type="journal article" date="2008" name="Nature">
        <title>The Phaeodactylum genome reveals the evolutionary history of diatom genomes.</title>
        <authorList>
            <person name="Bowler C."/>
            <person name="Allen A.E."/>
            <person name="Badger J.H."/>
            <person name="Grimwood J."/>
            <person name="Jabbari K."/>
            <person name="Kuo A."/>
            <person name="Maheswari U."/>
            <person name="Martens C."/>
            <person name="Maumus F."/>
            <person name="Otillar R.P."/>
            <person name="Rayko E."/>
            <person name="Salamov A."/>
            <person name="Vandepoele K."/>
            <person name="Beszteri B."/>
            <person name="Gruber A."/>
            <person name="Heijde M."/>
            <person name="Katinka M."/>
            <person name="Mock T."/>
            <person name="Valentin K."/>
            <person name="Verret F."/>
            <person name="Berges J.A."/>
            <person name="Brownlee C."/>
            <person name="Cadoret J.P."/>
            <person name="Chiovitti A."/>
            <person name="Choi C.J."/>
            <person name="Coesel S."/>
            <person name="De Martino A."/>
            <person name="Detter J.C."/>
            <person name="Durkin C."/>
            <person name="Falciatore A."/>
            <person name="Fournet J."/>
            <person name="Haruta M."/>
            <person name="Huysman M.J."/>
            <person name="Jenkins B.D."/>
            <person name="Jiroutova K."/>
            <person name="Jorgensen R.E."/>
            <person name="Joubert Y."/>
            <person name="Kaplan A."/>
            <person name="Kroger N."/>
            <person name="Kroth P.G."/>
            <person name="La Roche J."/>
            <person name="Lindquist E."/>
            <person name="Lommer M."/>
            <person name="Martin-Jezequel V."/>
            <person name="Lopez P.J."/>
            <person name="Lucas S."/>
            <person name="Mangogna M."/>
            <person name="McGinnis K."/>
            <person name="Medlin L.K."/>
            <person name="Montsant A."/>
            <person name="Oudot-Le Secq M.P."/>
            <person name="Napoli C."/>
            <person name="Obornik M."/>
            <person name="Parker M.S."/>
            <person name="Petit J.L."/>
            <person name="Porcel B.M."/>
            <person name="Poulsen N."/>
            <person name="Robison M."/>
            <person name="Rychlewski L."/>
            <person name="Rynearson T.A."/>
            <person name="Schmutz J."/>
            <person name="Shapiro H."/>
            <person name="Siaut M."/>
            <person name="Stanley M."/>
            <person name="Sussman M.R."/>
            <person name="Taylor A.R."/>
            <person name="Vardi A."/>
            <person name="von Dassow P."/>
            <person name="Vyverman W."/>
            <person name="Willis A."/>
            <person name="Wyrwicz L.S."/>
            <person name="Rokhsar D.S."/>
            <person name="Weissenbach J."/>
            <person name="Armbrust E.V."/>
            <person name="Green B.R."/>
            <person name="Van de Peer Y."/>
            <person name="Grigoriev I.V."/>
        </authorList>
    </citation>
    <scope>NUCLEOTIDE SEQUENCE [LARGE SCALE GENOMIC DNA]</scope>
    <source>
        <strain evidence="8 9">CCAP 1055/1</strain>
    </source>
</reference>
<evidence type="ECO:0000256" key="2">
    <source>
        <dbReference type="ARBA" id="ARBA00022692"/>
    </source>
</evidence>
<feature type="region of interest" description="Disordered" evidence="5">
    <location>
        <begin position="144"/>
        <end position="165"/>
    </location>
</feature>
<feature type="transmembrane region" description="Helical" evidence="6">
    <location>
        <begin position="701"/>
        <end position="720"/>
    </location>
</feature>
<dbReference type="OrthoDB" id="2159384at2759"/>
<feature type="transmembrane region" description="Helical" evidence="6">
    <location>
        <begin position="368"/>
        <end position="388"/>
    </location>
</feature>
<evidence type="ECO:0000259" key="7">
    <source>
        <dbReference type="PROSITE" id="PS51380"/>
    </source>
</evidence>
<dbReference type="GeneID" id="7202490"/>
<dbReference type="HOGENOM" id="CLU_383331_0_0_1"/>
<sequence length="722" mass="82129">MDLSVLAAVGSFVVSERVLKPKATVLVILGAILAYDLTTKTHDVSSLRVYRGPALFAFTLMMCAYSLRTWRRNGIACDELLFLPGTAHGQRHGLDDANNVSMGHDSAPLRTVEAISHSPDEGDVAAGWTIPALELTRTNAATANSAGVVQRNSQSPVRSRTLSHESSISSIQEFVNSWDEDDTEHLDEDNRISTSTGAESEFFLSEEANSGSTTPSGNAPQTGIHQRGSRLTRGVERFRENHPQFTRLGSFFFFRSSATSTQSAEYAPSGPSVVGAALDLSMPILFNFHLYIEAYNHMDQYGSDFPAKILPLIFLSVLVVRSMFPPGRRMRFWSTMKFTATAPFHRSRFRDCFIGDVVTSLVRPCQDVLFALSYYVTVIWGTLSQTYGLSESGSYLERSWILHNVVLPSAALLPLWWKFLQTLRQSYDTGKRWPYLGNAFKYLSASVVILYGMTHREDRRSIWWLVCFAASMLYQIWWDTIMDWDLFVIETRSDQATDTDQVWFASLSSYRPNSYVLPFLESCTRPIRKTFVAIVTFIPSYKQIKLRPQRLYKSEAFYYKVFVYNTLFRFTWMLCYIPAYHLSASGEEQVTTFSSDTKTYVGVLLPLAEILRRALWGFLFLENETIKLQNGNASYSRIESVDEPDEENADQSEMSSMSDGSSKVRLPSWLGSPQLQDESSFRLRDRFRRFLECNERMRQRLFILELFLWAVAFVGLGLWATN</sequence>
<evidence type="ECO:0000313" key="9">
    <source>
        <dbReference type="Proteomes" id="UP000000759"/>
    </source>
</evidence>
<dbReference type="AlphaFoldDB" id="B7G2Y7"/>
<comment type="subcellular location">
    <subcellularLocation>
        <location evidence="1">Membrane</location>
        <topology evidence="1">Multi-pass membrane protein</topology>
    </subcellularLocation>
</comment>
<keyword evidence="4 6" id="KW-0472">Membrane</keyword>
<feature type="compositionally biased region" description="Polar residues" evidence="5">
    <location>
        <begin position="207"/>
        <end position="224"/>
    </location>
</feature>
<dbReference type="OMA" id="KRWPYLG"/>
<evidence type="ECO:0000256" key="6">
    <source>
        <dbReference type="SAM" id="Phobius"/>
    </source>
</evidence>
<dbReference type="InterPro" id="IPR004342">
    <property type="entry name" value="EXS_C"/>
</dbReference>
<keyword evidence="3 6" id="KW-1133">Transmembrane helix</keyword>
<dbReference type="GO" id="GO:0016020">
    <property type="term" value="C:membrane"/>
    <property type="evidence" value="ECO:0007669"/>
    <property type="project" value="UniProtKB-SubCell"/>
</dbReference>
<dbReference type="InParanoid" id="B7G2Y7"/>
<dbReference type="PANTHER" id="PTHR10783:SF46">
    <property type="entry name" value="PROTEIN ERD1 HOMOLOG 2"/>
    <property type="match status" value="1"/>
</dbReference>
<evidence type="ECO:0000313" key="8">
    <source>
        <dbReference type="EMBL" id="EEC46909.1"/>
    </source>
</evidence>
<dbReference type="PROSITE" id="PS51380">
    <property type="entry name" value="EXS"/>
    <property type="match status" value="1"/>
</dbReference>
<feature type="compositionally biased region" description="Acidic residues" evidence="5">
    <location>
        <begin position="641"/>
        <end position="650"/>
    </location>
</feature>
<keyword evidence="2 6" id="KW-0812">Transmembrane</keyword>
<feature type="transmembrane region" description="Helical" evidence="6">
    <location>
        <begin position="400"/>
        <end position="419"/>
    </location>
</feature>
<dbReference type="GO" id="GO:0005737">
    <property type="term" value="C:cytoplasm"/>
    <property type="evidence" value="ECO:0007669"/>
    <property type="project" value="TreeGrafter"/>
</dbReference>
<feature type="transmembrane region" description="Helical" evidence="6">
    <location>
        <begin position="305"/>
        <end position="324"/>
    </location>
</feature>
<evidence type="ECO:0000256" key="5">
    <source>
        <dbReference type="SAM" id="MobiDB-lite"/>
    </source>
</evidence>
<feature type="transmembrane region" description="Helical" evidence="6">
    <location>
        <begin position="557"/>
        <end position="579"/>
    </location>
</feature>
<dbReference type="EMBL" id="CM000615">
    <property type="protein sequence ID" value="EEC46909.1"/>
    <property type="molecule type" value="Genomic_DNA"/>
</dbReference>
<organism evidence="8 9">
    <name type="scientific">Phaeodactylum tricornutum (strain CCAP 1055/1)</name>
    <dbReference type="NCBI Taxonomy" id="556484"/>
    <lineage>
        <taxon>Eukaryota</taxon>
        <taxon>Sar</taxon>
        <taxon>Stramenopiles</taxon>
        <taxon>Ochrophyta</taxon>
        <taxon>Bacillariophyta</taxon>
        <taxon>Bacillariophyceae</taxon>
        <taxon>Bacillariophycidae</taxon>
        <taxon>Naviculales</taxon>
        <taxon>Phaeodactylaceae</taxon>
        <taxon>Phaeodactylum</taxon>
    </lineage>
</organism>
<evidence type="ECO:0000256" key="1">
    <source>
        <dbReference type="ARBA" id="ARBA00004141"/>
    </source>
</evidence>
<dbReference type="PaxDb" id="2850-Phatr47323"/>
<reference evidence="9" key="2">
    <citation type="submission" date="2008-08" db="EMBL/GenBank/DDBJ databases">
        <authorList>
            <consortium name="Diatom Consortium"/>
            <person name="Grigoriev I."/>
            <person name="Grimwood J."/>
            <person name="Kuo A."/>
            <person name="Otillar R.P."/>
            <person name="Salamov A."/>
            <person name="Detter J.C."/>
            <person name="Lindquist E."/>
            <person name="Shapiro H."/>
            <person name="Lucas S."/>
            <person name="Glavina del Rio T."/>
            <person name="Pitluck S."/>
            <person name="Rokhsar D."/>
            <person name="Bowler C."/>
        </authorList>
    </citation>
    <scope>GENOME REANNOTATION</scope>
    <source>
        <strain evidence="9">CCAP 1055/1</strain>
    </source>
</reference>
<dbReference type="KEGG" id="pti:PHATRDRAFT_47323"/>
<accession>B7G2Y7</accession>
<feature type="region of interest" description="Disordered" evidence="5">
    <location>
        <begin position="179"/>
        <end position="229"/>
    </location>
</feature>
<feature type="region of interest" description="Disordered" evidence="5">
    <location>
        <begin position="639"/>
        <end position="671"/>
    </location>
</feature>
<feature type="transmembrane region" description="Helical" evidence="6">
    <location>
        <begin position="461"/>
        <end position="478"/>
    </location>
</feature>
<dbReference type="eggNOG" id="KOG1162">
    <property type="taxonomic scope" value="Eukaryota"/>
</dbReference>
<protein>
    <recommendedName>
        <fullName evidence="7">EXS domain-containing protein</fullName>
    </recommendedName>
</protein>
<evidence type="ECO:0000256" key="4">
    <source>
        <dbReference type="ARBA" id="ARBA00023136"/>
    </source>
</evidence>
<dbReference type="RefSeq" id="XP_002181695.1">
    <property type="nucleotide sequence ID" value="XM_002181659.1"/>
</dbReference>
<dbReference type="Pfam" id="PF03124">
    <property type="entry name" value="EXS"/>
    <property type="match status" value="1"/>
</dbReference>
<evidence type="ECO:0000256" key="3">
    <source>
        <dbReference type="ARBA" id="ARBA00022989"/>
    </source>
</evidence>
<dbReference type="PANTHER" id="PTHR10783">
    <property type="entry name" value="XENOTROPIC AND POLYTROPIC RETROVIRUS RECEPTOR 1-RELATED"/>
    <property type="match status" value="1"/>
</dbReference>
<feature type="domain" description="EXS" evidence="7">
    <location>
        <begin position="398"/>
        <end position="655"/>
    </location>
</feature>